<keyword evidence="3" id="KW-1185">Reference proteome</keyword>
<gene>
    <name evidence="2" type="ORF">BLX24_25380</name>
</gene>
<dbReference type="PANTHER" id="PTHR22916">
    <property type="entry name" value="GLYCOSYLTRANSFERASE"/>
    <property type="match status" value="1"/>
</dbReference>
<dbReference type="GO" id="GO:0016758">
    <property type="term" value="F:hexosyltransferase activity"/>
    <property type="evidence" value="ECO:0007669"/>
    <property type="project" value="UniProtKB-ARBA"/>
</dbReference>
<evidence type="ECO:0000313" key="2">
    <source>
        <dbReference type="EMBL" id="OIN56363.1"/>
    </source>
</evidence>
<dbReference type="OrthoDB" id="9802649at2"/>
<accession>A0A1S2VCC6</accession>
<dbReference type="AlphaFoldDB" id="A0A1S2VCC6"/>
<dbReference type="Proteomes" id="UP000181790">
    <property type="component" value="Unassembled WGS sequence"/>
</dbReference>
<dbReference type="EMBL" id="MORL01000024">
    <property type="protein sequence ID" value="OIN56363.1"/>
    <property type="molecule type" value="Genomic_DNA"/>
</dbReference>
<sequence length="412" mass="47326">MEHKQFTIIVPTRERAEILEHTLRTCTTQDYENLTILVSDNYSQDGTADVINSFKDPRIKYINPGKRLSMTYHYEFALSHIEGGFVTILGDDDGLLPNAVETCNNLLNETGLEAVNMNYYHDFYYWPNHPVKRQASMLKVSLESGFDIIDAKKELGKVLNCKADYLRLPMIYSSFVSFNAINKIKKKTTSFFRSQAPDVYSGIALCDVVDKYVQSNKRLRLAGISAKSLGTSHLFNHENTAPVLQAMTEETVPFHERIKLNEATASISYIIAESLLQSFDAGLNQDEKSKFDLLPFIRIAVKEANTKAKAKHDEIIATTRYIAQKNNLEITEVEKIIKSVENNVVNLINYDLKRYMHPFILINASLYQVNNIYDACLLHDEVYKNPFRYIAKASTWNYMFQLVFGEFHARYR</sequence>
<dbReference type="Gene3D" id="3.90.550.10">
    <property type="entry name" value="Spore Coat Polysaccharide Biosynthesis Protein SpsA, Chain A"/>
    <property type="match status" value="1"/>
</dbReference>
<dbReference type="RefSeq" id="WP_071506035.1">
    <property type="nucleotide sequence ID" value="NZ_MORL01000024.1"/>
</dbReference>
<dbReference type="InterPro" id="IPR029044">
    <property type="entry name" value="Nucleotide-diphossugar_trans"/>
</dbReference>
<feature type="domain" description="Glycosyltransferase 2-like" evidence="1">
    <location>
        <begin position="7"/>
        <end position="129"/>
    </location>
</feature>
<comment type="caution">
    <text evidence="2">The sequence shown here is derived from an EMBL/GenBank/DDBJ whole genome shotgun (WGS) entry which is preliminary data.</text>
</comment>
<dbReference type="Pfam" id="PF00535">
    <property type="entry name" value="Glycos_transf_2"/>
    <property type="match status" value="1"/>
</dbReference>
<dbReference type="CDD" id="cd00761">
    <property type="entry name" value="Glyco_tranf_GTA_type"/>
    <property type="match status" value="1"/>
</dbReference>
<evidence type="ECO:0000313" key="3">
    <source>
        <dbReference type="Proteomes" id="UP000181790"/>
    </source>
</evidence>
<protein>
    <recommendedName>
        <fullName evidence="1">Glycosyltransferase 2-like domain-containing protein</fullName>
    </recommendedName>
</protein>
<dbReference type="InterPro" id="IPR001173">
    <property type="entry name" value="Glyco_trans_2-like"/>
</dbReference>
<dbReference type="SUPFAM" id="SSF53448">
    <property type="entry name" value="Nucleotide-diphospho-sugar transferases"/>
    <property type="match status" value="1"/>
</dbReference>
<evidence type="ECO:0000259" key="1">
    <source>
        <dbReference type="Pfam" id="PF00535"/>
    </source>
</evidence>
<proteinExistence type="predicted"/>
<organism evidence="2 3">
    <name type="scientific">Arsenicibacter rosenii</name>
    <dbReference type="NCBI Taxonomy" id="1750698"/>
    <lineage>
        <taxon>Bacteria</taxon>
        <taxon>Pseudomonadati</taxon>
        <taxon>Bacteroidota</taxon>
        <taxon>Cytophagia</taxon>
        <taxon>Cytophagales</taxon>
        <taxon>Spirosomataceae</taxon>
        <taxon>Arsenicibacter</taxon>
    </lineage>
</organism>
<reference evidence="2 3" key="1">
    <citation type="submission" date="2016-10" db="EMBL/GenBank/DDBJ databases">
        <title>Arsenicibacter rosenii gen. nov., sp. nov., an efficient arsenic-methylating bacterium isolated from an arsenic-contaminated paddy soil.</title>
        <authorList>
            <person name="Huang K."/>
        </authorList>
    </citation>
    <scope>NUCLEOTIDE SEQUENCE [LARGE SCALE GENOMIC DNA]</scope>
    <source>
        <strain evidence="2 3">SM-1</strain>
    </source>
</reference>
<name>A0A1S2VCC6_9BACT</name>